<comment type="caution">
    <text evidence="2">The sequence shown here is derived from an EMBL/GenBank/DDBJ whole genome shotgun (WGS) entry which is preliminary data.</text>
</comment>
<dbReference type="AlphaFoldDB" id="X1AMG4"/>
<feature type="non-terminal residue" evidence="2">
    <location>
        <position position="1"/>
    </location>
</feature>
<feature type="transmembrane region" description="Helical" evidence="1">
    <location>
        <begin position="43"/>
        <end position="63"/>
    </location>
</feature>
<protein>
    <submittedName>
        <fullName evidence="2">Uncharacterized protein</fullName>
    </submittedName>
</protein>
<feature type="transmembrane region" description="Helical" evidence="1">
    <location>
        <begin position="99"/>
        <end position="119"/>
    </location>
</feature>
<feature type="transmembrane region" description="Helical" evidence="1">
    <location>
        <begin position="75"/>
        <end position="93"/>
    </location>
</feature>
<keyword evidence="1" id="KW-1133">Transmembrane helix</keyword>
<proteinExistence type="predicted"/>
<organism evidence="2">
    <name type="scientific">marine sediment metagenome</name>
    <dbReference type="NCBI Taxonomy" id="412755"/>
    <lineage>
        <taxon>unclassified sequences</taxon>
        <taxon>metagenomes</taxon>
        <taxon>ecological metagenomes</taxon>
    </lineage>
</organism>
<gene>
    <name evidence="2" type="ORF">S01H4_26304</name>
</gene>
<evidence type="ECO:0000256" key="1">
    <source>
        <dbReference type="SAM" id="Phobius"/>
    </source>
</evidence>
<name>X1AMG4_9ZZZZ</name>
<accession>X1AMG4</accession>
<keyword evidence="1" id="KW-0472">Membrane</keyword>
<dbReference type="EMBL" id="BART01012665">
    <property type="protein sequence ID" value="GAG83799.1"/>
    <property type="molecule type" value="Genomic_DNA"/>
</dbReference>
<sequence length="124" mass="13841">YLGTMLILFFIMSIGYFILPPYLDTGDYALGIVNTHTPPGLLIFVNAIRILIAIYAVYRYIVINRKIEGETKKRIKWFSLGVIIFLFGLVINLTGGLLLLIPVEILALIIIAIGALLVLKGFMI</sequence>
<feature type="transmembrane region" description="Helical" evidence="1">
    <location>
        <begin position="5"/>
        <end position="23"/>
    </location>
</feature>
<evidence type="ECO:0000313" key="2">
    <source>
        <dbReference type="EMBL" id="GAG83799.1"/>
    </source>
</evidence>
<keyword evidence="1" id="KW-0812">Transmembrane</keyword>
<reference evidence="2" key="1">
    <citation type="journal article" date="2014" name="Front. Microbiol.">
        <title>High frequency of phylogenetically diverse reductive dehalogenase-homologous genes in deep subseafloor sedimentary metagenomes.</title>
        <authorList>
            <person name="Kawai M."/>
            <person name="Futagami T."/>
            <person name="Toyoda A."/>
            <person name="Takaki Y."/>
            <person name="Nishi S."/>
            <person name="Hori S."/>
            <person name="Arai W."/>
            <person name="Tsubouchi T."/>
            <person name="Morono Y."/>
            <person name="Uchiyama I."/>
            <person name="Ito T."/>
            <person name="Fujiyama A."/>
            <person name="Inagaki F."/>
            <person name="Takami H."/>
        </authorList>
    </citation>
    <scope>NUCLEOTIDE SEQUENCE</scope>
    <source>
        <strain evidence="2">Expedition CK06-06</strain>
    </source>
</reference>